<proteinExistence type="predicted"/>
<accession>A0A918V727</accession>
<evidence type="ECO:0000313" key="1">
    <source>
        <dbReference type="EMBL" id="GGZ75418.1"/>
    </source>
</evidence>
<dbReference type="AlphaFoldDB" id="A0A918V727"/>
<gene>
    <name evidence="1" type="ORF">GCM10010371_39010</name>
</gene>
<sequence>MTLGRYVCGAQCEARSSELVALLNALAAQDDTYQVGASPSITLRCTLETHAGLHAEMVHDNARGLCLWVWWADGAEPAGMRWVPDCPVNDPGPGGDACCHHLGHKGGHTWELSDPDRDMLAAIAPVLYEEEHGAEWPFF</sequence>
<protein>
    <submittedName>
        <fullName evidence="1">Uncharacterized protein</fullName>
    </submittedName>
</protein>
<evidence type="ECO:0000313" key="2">
    <source>
        <dbReference type="Proteomes" id="UP000634660"/>
    </source>
</evidence>
<dbReference type="Proteomes" id="UP000634660">
    <property type="component" value="Unassembled WGS sequence"/>
</dbReference>
<name>A0A918V727_9ACTN</name>
<organism evidence="1 2">
    <name type="scientific">Streptomyces subrutilus</name>
    <dbReference type="NCBI Taxonomy" id="36818"/>
    <lineage>
        <taxon>Bacteria</taxon>
        <taxon>Bacillati</taxon>
        <taxon>Actinomycetota</taxon>
        <taxon>Actinomycetes</taxon>
        <taxon>Kitasatosporales</taxon>
        <taxon>Streptomycetaceae</taxon>
        <taxon>Streptomyces</taxon>
    </lineage>
</organism>
<reference evidence="1" key="1">
    <citation type="journal article" date="2014" name="Int. J. Syst. Evol. Microbiol.">
        <title>Complete genome sequence of Corynebacterium casei LMG S-19264T (=DSM 44701T), isolated from a smear-ripened cheese.</title>
        <authorList>
            <consortium name="US DOE Joint Genome Institute (JGI-PGF)"/>
            <person name="Walter F."/>
            <person name="Albersmeier A."/>
            <person name="Kalinowski J."/>
            <person name="Ruckert C."/>
        </authorList>
    </citation>
    <scope>NUCLEOTIDE SEQUENCE</scope>
    <source>
        <strain evidence="1">JCM 4834</strain>
    </source>
</reference>
<comment type="caution">
    <text evidence="1">The sequence shown here is derived from an EMBL/GenBank/DDBJ whole genome shotgun (WGS) entry which is preliminary data.</text>
</comment>
<reference evidence="1" key="2">
    <citation type="submission" date="2020-09" db="EMBL/GenBank/DDBJ databases">
        <authorList>
            <person name="Sun Q."/>
            <person name="Ohkuma M."/>
        </authorList>
    </citation>
    <scope>NUCLEOTIDE SEQUENCE</scope>
    <source>
        <strain evidence="1">JCM 4834</strain>
    </source>
</reference>
<dbReference type="EMBL" id="BMVX01000014">
    <property type="protein sequence ID" value="GGZ75418.1"/>
    <property type="molecule type" value="Genomic_DNA"/>
</dbReference>